<protein>
    <submittedName>
        <fullName evidence="2">Uncharacterized protein</fullName>
    </submittedName>
</protein>
<keyword evidence="1" id="KW-0472">Membrane</keyword>
<feature type="transmembrane region" description="Helical" evidence="1">
    <location>
        <begin position="23"/>
        <end position="46"/>
    </location>
</feature>
<dbReference type="EMBL" id="JAPFAR010000139">
    <property type="protein sequence ID" value="MDI3349831.1"/>
    <property type="molecule type" value="Genomic_DNA"/>
</dbReference>
<evidence type="ECO:0000256" key="1">
    <source>
        <dbReference type="SAM" id="Phobius"/>
    </source>
</evidence>
<evidence type="ECO:0000313" key="3">
    <source>
        <dbReference type="Proteomes" id="UP001162175"/>
    </source>
</evidence>
<dbReference type="RefSeq" id="WP_057236077.1">
    <property type="nucleotide sequence ID" value="NZ_JAPFAO010000050.1"/>
</dbReference>
<evidence type="ECO:0000313" key="2">
    <source>
        <dbReference type="EMBL" id="MDI3349831.1"/>
    </source>
</evidence>
<proteinExistence type="predicted"/>
<gene>
    <name evidence="2" type="ORF">DCBHLPFO_00360</name>
</gene>
<reference evidence="2" key="1">
    <citation type="submission" date="2022-11" db="EMBL/GenBank/DDBJ databases">
        <title>Draft genome of Mycoplasma arginini isolated from fly.</title>
        <authorList>
            <person name="Severgnini M."/>
            <person name="Gioia G."/>
            <person name="Cremonesi P."/>
            <person name="Moroni P."/>
            <person name="Addis M.F."/>
            <person name="Castiglioni B."/>
        </authorList>
    </citation>
    <scope>NUCLEOTIDE SEQUENCE</scope>
    <source>
        <strain evidence="2">QMP CG1-1632</strain>
    </source>
</reference>
<keyword evidence="1" id="KW-0812">Transmembrane</keyword>
<dbReference type="NCBIfam" id="NF045844">
    <property type="entry name" value="BC85_0335_fam"/>
    <property type="match status" value="1"/>
</dbReference>
<comment type="caution">
    <text evidence="2">The sequence shown here is derived from an EMBL/GenBank/DDBJ whole genome shotgun (WGS) entry which is preliminary data.</text>
</comment>
<dbReference type="Proteomes" id="UP001162175">
    <property type="component" value="Unassembled WGS sequence"/>
</dbReference>
<keyword evidence="1" id="KW-1133">Transmembrane helix</keyword>
<organism evidence="2 3">
    <name type="scientific">Mycoplasmopsis arginini</name>
    <name type="common">Mycoplasma arginini</name>
    <dbReference type="NCBI Taxonomy" id="2094"/>
    <lineage>
        <taxon>Bacteria</taxon>
        <taxon>Bacillati</taxon>
        <taxon>Mycoplasmatota</taxon>
        <taxon>Mycoplasmoidales</taxon>
        <taxon>Metamycoplasmataceae</taxon>
        <taxon>Mycoplasmopsis</taxon>
    </lineage>
</organism>
<sequence length="249" mass="28429">MSNLNHVSSVFNGESKLSHNVRLGLIISIVVVLLVAITVLILSFLYKKKMTKKYLSPNEELEKTKLAEKNPNFGIVLNGIKKFYNNNTNDFFTCFVINTIYLNDYKNIYLEDNDNYLALSISNLANRDVIFNGPVNEGINNNIKKEFSDLSFEKITLSNKIENISELIIVLNSSTQSLEALIKSKINFLTENGIIIINNDYQYKTKTIKEAALIFNLRYETLKFKNKSVILLAKNNIKEIVEEGEKNGR</sequence>
<dbReference type="AlphaFoldDB" id="A0AA43QYW4"/>
<name>A0AA43QYW4_MYCAR</name>
<accession>A0AA43QYW4</accession>